<keyword evidence="1" id="KW-0732">Signal</keyword>
<keyword evidence="3" id="KW-1185">Reference proteome</keyword>
<dbReference type="AlphaFoldDB" id="A0AAV7J0J6"/>
<evidence type="ECO:0000313" key="3">
    <source>
        <dbReference type="Proteomes" id="UP000826195"/>
    </source>
</evidence>
<accession>A0AAV7J0J6</accession>
<dbReference type="Proteomes" id="UP000826195">
    <property type="component" value="Unassembled WGS sequence"/>
</dbReference>
<feature type="signal peptide" evidence="1">
    <location>
        <begin position="1"/>
        <end position="21"/>
    </location>
</feature>
<gene>
    <name evidence="2" type="ORF">KQX54_009126</name>
</gene>
<sequence>MLKLFATLTILSAGNFDISDAVGPAKTFDGIVTHLIVSPETGLYYVDRLEGSNNITVRRKVNILNASPAYLYYNNPENEPENTFIRKIVVICDWLTVESRRSEVNLVNDIIKHLDTAAQKLDEIKDPKIILHLTGIIIPRTNDIFKVPKIEVPREFFLMTYTVRTISVSYINPGPTLEYLTNWLDINKNSFQGLSYDFFWFQPSTNLKGGPDGKETDAAYFTKVDCSSGGSSSLGAIVNTLSQNSIFQVVQMIAQSFGIRDDKELGCKGIMELGIPKLEDMSFEWSNCSKSEFQRVLTDSNYSCYKLSSTISDDPDPSPARVLLLSPATQIHYAFYTSDHQLRIERSGNIFQGSESWNYYRNPKTNRSNTYVQNVLLILDYNLTDLYNDKYELAIPVLQALEKAAVRLNEIERPKILLSVKGIIVPEHSDVFGLPELKQSRFWGTPCRPGLGTLEKLNQWMKDNEKSFRTTPYDLYLFASSRPPCNESNFNKIDNSLTVTYGCNALNYKSGGMFHYGEFYSNLYAAQVVAKTFGVEVDEQAGCGSENIMFSQDRNLDYGSNFIFRSWSECSQKAFQKVSE</sequence>
<feature type="chain" id="PRO_5043350170" evidence="1">
    <location>
        <begin position="22"/>
        <end position="580"/>
    </location>
</feature>
<comment type="caution">
    <text evidence="2">The sequence shown here is derived from an EMBL/GenBank/DDBJ whole genome shotgun (WGS) entry which is preliminary data.</text>
</comment>
<dbReference type="EMBL" id="JAHXZJ010000002">
    <property type="protein sequence ID" value="KAH0564089.1"/>
    <property type="molecule type" value="Genomic_DNA"/>
</dbReference>
<reference evidence="2 3" key="1">
    <citation type="journal article" date="2021" name="J. Hered.">
        <title>A chromosome-level genome assembly of the parasitoid wasp, Cotesia glomerata (Hymenoptera: Braconidae).</title>
        <authorList>
            <person name="Pinto B.J."/>
            <person name="Weis J.J."/>
            <person name="Gamble T."/>
            <person name="Ode P.J."/>
            <person name="Paul R."/>
            <person name="Zaspel J.M."/>
        </authorList>
    </citation>
    <scope>NUCLEOTIDE SEQUENCE [LARGE SCALE GENOMIC DNA]</scope>
    <source>
        <strain evidence="2">CgM1</strain>
    </source>
</reference>
<organism evidence="2 3">
    <name type="scientific">Cotesia glomerata</name>
    <name type="common">Lepidopteran parasitic wasp</name>
    <name type="synonym">Apanteles glomeratus</name>
    <dbReference type="NCBI Taxonomy" id="32391"/>
    <lineage>
        <taxon>Eukaryota</taxon>
        <taxon>Metazoa</taxon>
        <taxon>Ecdysozoa</taxon>
        <taxon>Arthropoda</taxon>
        <taxon>Hexapoda</taxon>
        <taxon>Insecta</taxon>
        <taxon>Pterygota</taxon>
        <taxon>Neoptera</taxon>
        <taxon>Endopterygota</taxon>
        <taxon>Hymenoptera</taxon>
        <taxon>Apocrita</taxon>
        <taxon>Ichneumonoidea</taxon>
        <taxon>Braconidae</taxon>
        <taxon>Microgastrinae</taxon>
        <taxon>Cotesia</taxon>
    </lineage>
</organism>
<dbReference type="InterPro" id="IPR024079">
    <property type="entry name" value="MetalloPept_cat_dom_sf"/>
</dbReference>
<protein>
    <submittedName>
        <fullName evidence="2">Uncharacterized protein</fullName>
    </submittedName>
</protein>
<dbReference type="GO" id="GO:0008237">
    <property type="term" value="F:metallopeptidase activity"/>
    <property type="evidence" value="ECO:0007669"/>
    <property type="project" value="InterPro"/>
</dbReference>
<name>A0AAV7J0J6_COTGL</name>
<evidence type="ECO:0000313" key="2">
    <source>
        <dbReference type="EMBL" id="KAH0564089.1"/>
    </source>
</evidence>
<dbReference type="SUPFAM" id="SSF55486">
    <property type="entry name" value="Metalloproteases ('zincins'), catalytic domain"/>
    <property type="match status" value="1"/>
</dbReference>
<dbReference type="Gene3D" id="3.40.390.10">
    <property type="entry name" value="Collagenase (Catalytic Domain)"/>
    <property type="match status" value="2"/>
</dbReference>
<proteinExistence type="predicted"/>
<evidence type="ECO:0000256" key="1">
    <source>
        <dbReference type="SAM" id="SignalP"/>
    </source>
</evidence>